<dbReference type="STRING" id="1121015.GCA_000420545_02223"/>
<dbReference type="InterPro" id="IPR014548">
    <property type="entry name" value="Ac_Trasf"/>
</dbReference>
<dbReference type="AlphaFoldDB" id="A0A091AS02"/>
<evidence type="ECO:0000256" key="6">
    <source>
        <dbReference type="ARBA" id="ARBA00023315"/>
    </source>
</evidence>
<dbReference type="Proteomes" id="UP000029385">
    <property type="component" value="Unassembled WGS sequence"/>
</dbReference>
<dbReference type="PANTHER" id="PTHR30606:SF9">
    <property type="entry name" value="LIPID A BIOSYNTHESIS LAUROYLTRANSFERASE"/>
    <property type="match status" value="1"/>
</dbReference>
<proteinExistence type="predicted"/>
<evidence type="ECO:0000256" key="7">
    <source>
        <dbReference type="SAM" id="Phobius"/>
    </source>
</evidence>
<dbReference type="GO" id="GO:0009247">
    <property type="term" value="P:glycolipid biosynthetic process"/>
    <property type="evidence" value="ECO:0007669"/>
    <property type="project" value="UniProtKB-ARBA"/>
</dbReference>
<dbReference type="GO" id="GO:0016746">
    <property type="term" value="F:acyltransferase activity"/>
    <property type="evidence" value="ECO:0007669"/>
    <property type="project" value="UniProtKB-KW"/>
</dbReference>
<dbReference type="CDD" id="cd07984">
    <property type="entry name" value="LPLAT_LABLAT-like"/>
    <property type="match status" value="1"/>
</dbReference>
<dbReference type="Pfam" id="PF03279">
    <property type="entry name" value="Lip_A_acyltrans"/>
    <property type="match status" value="1"/>
</dbReference>
<evidence type="ECO:0000256" key="2">
    <source>
        <dbReference type="ARBA" id="ARBA00022475"/>
    </source>
</evidence>
<dbReference type="InterPro" id="IPR004960">
    <property type="entry name" value="LipA_acyltrans"/>
</dbReference>
<evidence type="ECO:0000256" key="5">
    <source>
        <dbReference type="ARBA" id="ARBA00023136"/>
    </source>
</evidence>
<comment type="caution">
    <text evidence="8">The sequence shown here is derived from an EMBL/GenBank/DDBJ whole genome shotgun (WGS) entry which is preliminary data.</text>
</comment>
<sequence>MAVAAPAVAQGDRRMSGRHWASVGESTFVAGIWFLYGVYRWFGRTPFRLCLYPVVFYYWLTRPMARRASREYLERLQASHQVFERAPGLRHSFRHFICFAETLLDKALAMSGRYRRERLEFHGHEAVLAAIGRGQGGVMITAHMGCLELLQTAAVHREGLRVTILVHTAHAQRFNRLLHRLNPDSRVSLMQVTDFSAVTVMMLADRVAAGEFIAIAGDRVPVQGDRVVQVPFLGHSAPLPIGPYLLASLLQCPAYLIGCLHHGEGYQVEVSLLAEQVRLPRGTREQALTAYAGEFARWMEGRLRLSPYDWFNFFPFWDQTTHAHAPR</sequence>
<evidence type="ECO:0000256" key="1">
    <source>
        <dbReference type="ARBA" id="ARBA00004533"/>
    </source>
</evidence>
<dbReference type="PANTHER" id="PTHR30606">
    <property type="entry name" value="LIPID A BIOSYNTHESIS LAUROYL ACYLTRANSFERASE"/>
    <property type="match status" value="1"/>
</dbReference>
<comment type="subcellular location">
    <subcellularLocation>
        <location evidence="1">Cell inner membrane</location>
    </subcellularLocation>
</comment>
<keyword evidence="9" id="KW-1185">Reference proteome</keyword>
<keyword evidence="3" id="KW-0997">Cell inner membrane</keyword>
<feature type="transmembrane region" description="Helical" evidence="7">
    <location>
        <begin position="20"/>
        <end position="39"/>
    </location>
</feature>
<keyword evidence="5 7" id="KW-0472">Membrane</keyword>
<gene>
    <name evidence="8" type="ORF">N789_12505</name>
</gene>
<keyword evidence="7" id="KW-1133">Transmembrane helix</keyword>
<dbReference type="GO" id="GO:0005886">
    <property type="term" value="C:plasma membrane"/>
    <property type="evidence" value="ECO:0007669"/>
    <property type="project" value="UniProtKB-SubCell"/>
</dbReference>
<keyword evidence="2" id="KW-1003">Cell membrane</keyword>
<protein>
    <recommendedName>
        <fullName evidence="10">Acyltransferase</fullName>
    </recommendedName>
</protein>
<dbReference type="PATRIC" id="fig|1121015.4.peg.1970"/>
<evidence type="ECO:0008006" key="10">
    <source>
        <dbReference type="Google" id="ProtNLM"/>
    </source>
</evidence>
<dbReference type="EMBL" id="AVCI01000007">
    <property type="protein sequence ID" value="KFN42938.1"/>
    <property type="molecule type" value="Genomic_DNA"/>
</dbReference>
<keyword evidence="6" id="KW-0012">Acyltransferase</keyword>
<name>A0A091AS02_9GAMM</name>
<dbReference type="eggNOG" id="COG4261">
    <property type="taxonomic scope" value="Bacteria"/>
</dbReference>
<evidence type="ECO:0000256" key="4">
    <source>
        <dbReference type="ARBA" id="ARBA00022679"/>
    </source>
</evidence>
<dbReference type="PIRSF" id="PIRSF028561">
    <property type="entry name" value="Ac_Trasf"/>
    <property type="match status" value="1"/>
</dbReference>
<organism evidence="8 9">
    <name type="scientific">Arenimonas oryziterrae DSM 21050 = YC6267</name>
    <dbReference type="NCBI Taxonomy" id="1121015"/>
    <lineage>
        <taxon>Bacteria</taxon>
        <taxon>Pseudomonadati</taxon>
        <taxon>Pseudomonadota</taxon>
        <taxon>Gammaproteobacteria</taxon>
        <taxon>Lysobacterales</taxon>
        <taxon>Lysobacteraceae</taxon>
        <taxon>Arenimonas</taxon>
    </lineage>
</organism>
<keyword evidence="7" id="KW-0812">Transmembrane</keyword>
<reference evidence="8 9" key="1">
    <citation type="submission" date="2013-09" db="EMBL/GenBank/DDBJ databases">
        <title>Genome sequencing of Arenimonas oryziterrae.</title>
        <authorList>
            <person name="Chen F."/>
            <person name="Wang G."/>
        </authorList>
    </citation>
    <scope>NUCLEOTIDE SEQUENCE [LARGE SCALE GENOMIC DNA]</scope>
    <source>
        <strain evidence="8 9">YC6267</strain>
    </source>
</reference>
<evidence type="ECO:0000313" key="8">
    <source>
        <dbReference type="EMBL" id="KFN42938.1"/>
    </source>
</evidence>
<evidence type="ECO:0000256" key="3">
    <source>
        <dbReference type="ARBA" id="ARBA00022519"/>
    </source>
</evidence>
<accession>A0A091AS02</accession>
<evidence type="ECO:0000313" key="9">
    <source>
        <dbReference type="Proteomes" id="UP000029385"/>
    </source>
</evidence>
<keyword evidence="4" id="KW-0808">Transferase</keyword>